<dbReference type="InterPro" id="IPR015422">
    <property type="entry name" value="PyrdxlP-dep_Trfase_small"/>
</dbReference>
<comment type="cofactor">
    <cofactor evidence="1">
        <name>pyridoxal 5'-phosphate</name>
        <dbReference type="ChEBI" id="CHEBI:597326"/>
    </cofactor>
</comment>
<feature type="domain" description="Aminotransferase class I/classII large" evidence="6">
    <location>
        <begin position="2"/>
        <end position="284"/>
    </location>
</feature>
<evidence type="ECO:0000256" key="4">
    <source>
        <dbReference type="ARBA" id="ARBA00022679"/>
    </source>
</evidence>
<dbReference type="GO" id="GO:0030170">
    <property type="term" value="F:pyridoxal phosphate binding"/>
    <property type="evidence" value="ECO:0007669"/>
    <property type="project" value="InterPro"/>
</dbReference>
<dbReference type="AlphaFoldDB" id="A0A1V5MG75"/>
<dbReference type="GO" id="GO:0006520">
    <property type="term" value="P:amino acid metabolic process"/>
    <property type="evidence" value="ECO:0007669"/>
    <property type="project" value="InterPro"/>
</dbReference>
<dbReference type="PANTHER" id="PTHR46383:SF1">
    <property type="entry name" value="ASPARTATE AMINOTRANSFERASE"/>
    <property type="match status" value="1"/>
</dbReference>
<dbReference type="InterPro" id="IPR015424">
    <property type="entry name" value="PyrdxlP-dep_Trfase"/>
</dbReference>
<evidence type="ECO:0000259" key="6">
    <source>
        <dbReference type="Pfam" id="PF00155"/>
    </source>
</evidence>
<dbReference type="PANTHER" id="PTHR46383">
    <property type="entry name" value="ASPARTATE AMINOTRANSFERASE"/>
    <property type="match status" value="1"/>
</dbReference>
<keyword evidence="5" id="KW-0663">Pyridoxal phosphate</keyword>
<evidence type="ECO:0000313" key="7">
    <source>
        <dbReference type="EMBL" id="OPZ92254.1"/>
    </source>
</evidence>
<dbReference type="FunFam" id="3.40.640.10:FF:000033">
    <property type="entry name" value="Aspartate aminotransferase"/>
    <property type="match status" value="1"/>
</dbReference>
<dbReference type="InterPro" id="IPR004839">
    <property type="entry name" value="Aminotransferase_I/II_large"/>
</dbReference>
<dbReference type="Pfam" id="PF00155">
    <property type="entry name" value="Aminotran_1_2"/>
    <property type="match status" value="1"/>
</dbReference>
<dbReference type="Proteomes" id="UP000485484">
    <property type="component" value="Unassembled WGS sequence"/>
</dbReference>
<evidence type="ECO:0000256" key="5">
    <source>
        <dbReference type="ARBA" id="ARBA00022898"/>
    </source>
</evidence>
<dbReference type="InterPro" id="IPR050596">
    <property type="entry name" value="AspAT/PAT-like"/>
</dbReference>
<gene>
    <name evidence="7" type="ORF">BWY73_00884</name>
</gene>
<proteinExistence type="inferred from homology"/>
<accession>A0A1V5MG75</accession>
<dbReference type="SUPFAM" id="SSF53383">
    <property type="entry name" value="PLP-dependent transferases"/>
    <property type="match status" value="1"/>
</dbReference>
<dbReference type="Gene3D" id="3.40.640.10">
    <property type="entry name" value="Type I PLP-dependent aspartate aminotransferase-like (Major domain)"/>
    <property type="match status" value="1"/>
</dbReference>
<dbReference type="EMBL" id="MWAK01000116">
    <property type="protein sequence ID" value="OPZ92254.1"/>
    <property type="molecule type" value="Genomic_DNA"/>
</dbReference>
<comment type="caution">
    <text evidence="7">The sequence shown here is derived from an EMBL/GenBank/DDBJ whole genome shotgun (WGS) entry which is preliminary data.</text>
</comment>
<evidence type="ECO:0000256" key="1">
    <source>
        <dbReference type="ARBA" id="ARBA00001933"/>
    </source>
</evidence>
<dbReference type="Gene3D" id="3.90.1150.10">
    <property type="entry name" value="Aspartate Aminotransferase, domain 1"/>
    <property type="match status" value="1"/>
</dbReference>
<sequence length="291" mass="31969">MVVSCGSKHTLYNLFQVLLDPGDEVLIPVPYWTSYPEMVKLAGGVPVPVEAGGGFRVRPADLEARRTARTRALILNSPNNPSGEVYPAEELAGIADWLVRNDLLVISDDAYQHFLYDGRTFTSIASFPGLPERTLVVGAASKTYAMTGWRIGWFLGPEPIAEAVARLQDQSTSNPSSLSQRAALAALDGGQEPVFRMREAFQRRRDALMKGLAAVKSIRYPFPAGAFYLFFTHPSITDSVETAGRILAEKQVALVPGRAFGMEPYLRLSYAVADQVLEEAVRRLVDFFRAA</sequence>
<keyword evidence="3 7" id="KW-0032">Aminotransferase</keyword>
<evidence type="ECO:0000256" key="2">
    <source>
        <dbReference type="ARBA" id="ARBA00007441"/>
    </source>
</evidence>
<protein>
    <submittedName>
        <fullName evidence="7">Aspartate aminotransferase</fullName>
        <ecNumber evidence="7">2.6.1.1</ecNumber>
    </submittedName>
</protein>
<name>A0A1V5MG75_UNCT6</name>
<dbReference type="EC" id="2.6.1.1" evidence="7"/>
<dbReference type="GO" id="GO:0004069">
    <property type="term" value="F:L-aspartate:2-oxoglutarate aminotransferase activity"/>
    <property type="evidence" value="ECO:0007669"/>
    <property type="project" value="UniProtKB-EC"/>
</dbReference>
<dbReference type="CDD" id="cd00609">
    <property type="entry name" value="AAT_like"/>
    <property type="match status" value="1"/>
</dbReference>
<reference evidence="7" key="1">
    <citation type="submission" date="2017-02" db="EMBL/GenBank/DDBJ databases">
        <title>Delving into the versatile metabolic prowess of the omnipresent phylum Bacteroidetes.</title>
        <authorList>
            <person name="Nobu M.K."/>
            <person name="Mei R."/>
            <person name="Narihiro T."/>
            <person name="Kuroda K."/>
            <person name="Liu W.-T."/>
        </authorList>
    </citation>
    <scope>NUCLEOTIDE SEQUENCE</scope>
    <source>
        <strain evidence="7">ADurb.Bin417</strain>
    </source>
</reference>
<organism evidence="7">
    <name type="scientific">candidate division TA06 bacterium ADurb.Bin417</name>
    <dbReference type="NCBI Taxonomy" id="1852828"/>
    <lineage>
        <taxon>Bacteria</taxon>
        <taxon>Bacteria division TA06</taxon>
    </lineage>
</organism>
<comment type="similarity">
    <text evidence="2">Belongs to the class-I pyridoxal-phosphate-dependent aminotransferase family.</text>
</comment>
<keyword evidence="4 7" id="KW-0808">Transferase</keyword>
<evidence type="ECO:0000256" key="3">
    <source>
        <dbReference type="ARBA" id="ARBA00022576"/>
    </source>
</evidence>
<dbReference type="InterPro" id="IPR015421">
    <property type="entry name" value="PyrdxlP-dep_Trfase_major"/>
</dbReference>